<evidence type="ECO:0000313" key="2">
    <source>
        <dbReference type="Proteomes" id="UP000189796"/>
    </source>
</evidence>
<dbReference type="Proteomes" id="UP000189796">
    <property type="component" value="Chromosome I"/>
</dbReference>
<evidence type="ECO:0000313" key="1">
    <source>
        <dbReference type="EMBL" id="SHI07369.1"/>
    </source>
</evidence>
<gene>
    <name evidence="1" type="ORF">SAMN05443248_7947</name>
</gene>
<organism evidence="1 2">
    <name type="scientific">Bradyrhizobium erythrophlei</name>
    <dbReference type="NCBI Taxonomy" id="1437360"/>
    <lineage>
        <taxon>Bacteria</taxon>
        <taxon>Pseudomonadati</taxon>
        <taxon>Pseudomonadota</taxon>
        <taxon>Alphaproteobacteria</taxon>
        <taxon>Hyphomicrobiales</taxon>
        <taxon>Nitrobacteraceae</taxon>
        <taxon>Bradyrhizobium</taxon>
    </lineage>
</organism>
<dbReference type="RefSeq" id="WP_079606048.1">
    <property type="nucleotide sequence ID" value="NZ_LT670817.1"/>
</dbReference>
<dbReference type="AlphaFoldDB" id="A0A1M5Y627"/>
<protein>
    <submittedName>
        <fullName evidence="1">Uncharacterized protein</fullName>
    </submittedName>
</protein>
<dbReference type="OrthoDB" id="8240293at2"/>
<sequence length="82" mass="9116">MAPLHALLLENGLLDQPILLIEPHRDPHGIWRIKFAYDDFEPLSMDAQQASQLAISLHGIGEDELAGEIDEAVGRAAHYETM</sequence>
<reference evidence="1 2" key="1">
    <citation type="submission" date="2016-11" db="EMBL/GenBank/DDBJ databases">
        <authorList>
            <person name="Jaros S."/>
            <person name="Januszkiewicz K."/>
            <person name="Wedrychowicz H."/>
        </authorList>
    </citation>
    <scope>NUCLEOTIDE SEQUENCE [LARGE SCALE GENOMIC DNA]</scope>
    <source>
        <strain evidence="1 2">GAS138</strain>
    </source>
</reference>
<proteinExistence type="predicted"/>
<name>A0A1M5Y627_9BRAD</name>
<accession>A0A1M5Y627</accession>
<dbReference type="EMBL" id="LT670817">
    <property type="protein sequence ID" value="SHI07369.1"/>
    <property type="molecule type" value="Genomic_DNA"/>
</dbReference>